<gene>
    <name evidence="9" type="ORF">CCMP2556_LOCUS36543</name>
</gene>
<dbReference type="NCBIfam" id="TIGR00832">
    <property type="entry name" value="acr3"/>
    <property type="match status" value="1"/>
</dbReference>
<evidence type="ECO:0000256" key="5">
    <source>
        <dbReference type="ARBA" id="ARBA00022692"/>
    </source>
</evidence>
<dbReference type="InterPro" id="IPR038770">
    <property type="entry name" value="Na+/solute_symporter_sf"/>
</dbReference>
<evidence type="ECO:0000313" key="9">
    <source>
        <dbReference type="EMBL" id="CAK9074151.1"/>
    </source>
</evidence>
<evidence type="ECO:0000256" key="2">
    <source>
        <dbReference type="ARBA" id="ARBA00010110"/>
    </source>
</evidence>
<reference evidence="9 10" key="1">
    <citation type="submission" date="2024-02" db="EMBL/GenBank/DDBJ databases">
        <authorList>
            <person name="Chen Y."/>
            <person name="Shah S."/>
            <person name="Dougan E. K."/>
            <person name="Thang M."/>
            <person name="Chan C."/>
        </authorList>
    </citation>
    <scope>NUCLEOTIDE SEQUENCE [LARGE SCALE GENOMIC DNA]</scope>
</reference>
<name>A0ABP0PER0_9DINO</name>
<feature type="transmembrane region" description="Helical" evidence="8">
    <location>
        <begin position="225"/>
        <end position="247"/>
    </location>
</feature>
<comment type="similarity">
    <text evidence="2">Belongs to the arsenical resistance-3 (ACR3) (TC 2.A.59) family.</text>
</comment>
<feature type="transmembrane region" description="Helical" evidence="8">
    <location>
        <begin position="296"/>
        <end position="316"/>
    </location>
</feature>
<keyword evidence="7 8" id="KW-0472">Membrane</keyword>
<keyword evidence="4" id="KW-1003">Cell membrane</keyword>
<evidence type="ECO:0008006" key="11">
    <source>
        <dbReference type="Google" id="ProtNLM"/>
    </source>
</evidence>
<feature type="transmembrane region" description="Helical" evidence="8">
    <location>
        <begin position="166"/>
        <end position="185"/>
    </location>
</feature>
<keyword evidence="6 8" id="KW-1133">Transmembrane helix</keyword>
<evidence type="ECO:0000256" key="7">
    <source>
        <dbReference type="ARBA" id="ARBA00023136"/>
    </source>
</evidence>
<evidence type="ECO:0000256" key="8">
    <source>
        <dbReference type="SAM" id="Phobius"/>
    </source>
</evidence>
<keyword evidence="5 8" id="KW-0812">Transmembrane</keyword>
<comment type="subcellular location">
    <subcellularLocation>
        <location evidence="1">Cell membrane</location>
        <topology evidence="1">Multi-pass membrane protein</topology>
    </subcellularLocation>
</comment>
<feature type="transmembrane region" description="Helical" evidence="8">
    <location>
        <begin position="267"/>
        <end position="284"/>
    </location>
</feature>
<feature type="transmembrane region" description="Helical" evidence="8">
    <location>
        <begin position="332"/>
        <end position="354"/>
    </location>
</feature>
<evidence type="ECO:0000256" key="3">
    <source>
        <dbReference type="ARBA" id="ARBA00022448"/>
    </source>
</evidence>
<dbReference type="Proteomes" id="UP001642484">
    <property type="component" value="Unassembled WGS sequence"/>
</dbReference>
<protein>
    <recommendedName>
        <fullName evidence="11">Arsenite transporter</fullName>
    </recommendedName>
</protein>
<comment type="caution">
    <text evidence="9">The sequence shown here is derived from an EMBL/GenBank/DDBJ whole genome shotgun (WGS) entry which is preliminary data.</text>
</comment>
<evidence type="ECO:0000313" key="10">
    <source>
        <dbReference type="Proteomes" id="UP001642484"/>
    </source>
</evidence>
<dbReference type="InterPro" id="IPR002657">
    <property type="entry name" value="BilAc:Na_symport/Acr3"/>
</dbReference>
<organism evidence="9 10">
    <name type="scientific">Durusdinium trenchii</name>
    <dbReference type="NCBI Taxonomy" id="1381693"/>
    <lineage>
        <taxon>Eukaryota</taxon>
        <taxon>Sar</taxon>
        <taxon>Alveolata</taxon>
        <taxon>Dinophyceae</taxon>
        <taxon>Suessiales</taxon>
        <taxon>Symbiodiniaceae</taxon>
        <taxon>Durusdinium</taxon>
    </lineage>
</organism>
<dbReference type="Pfam" id="PF01758">
    <property type="entry name" value="SBF"/>
    <property type="match status" value="1"/>
</dbReference>
<evidence type="ECO:0000256" key="6">
    <source>
        <dbReference type="ARBA" id="ARBA00022989"/>
    </source>
</evidence>
<accession>A0ABP0PER0</accession>
<dbReference type="PANTHER" id="PTHR43057">
    <property type="entry name" value="ARSENITE EFFLUX TRANSPORTER"/>
    <property type="match status" value="1"/>
</dbReference>
<dbReference type="EMBL" id="CAXAMN010022981">
    <property type="protein sequence ID" value="CAK9074151.1"/>
    <property type="molecule type" value="Genomic_DNA"/>
</dbReference>
<dbReference type="PANTHER" id="PTHR43057:SF1">
    <property type="entry name" value="ARSENICAL-RESISTANCE PROTEIN 3"/>
    <property type="match status" value="1"/>
</dbReference>
<dbReference type="InterPro" id="IPR004706">
    <property type="entry name" value="Arsenical-R_Acr3"/>
</dbReference>
<keyword evidence="10" id="KW-1185">Reference proteome</keyword>
<dbReference type="Gene3D" id="1.20.1530.20">
    <property type="match status" value="1"/>
</dbReference>
<sequence>MSNGTFGEIPPHVITVADYKAHFRALQPHDQEGSPAICVGGKRLPEDGKVRLADLNIDVSQPWQYCSPEEYLACCTEAEFKRKPPVKLGLEKYLTLWILLAVAVGLGVGQIPGIRSALHAMKVGNTNILTAIGMIVMLLPPFAAVKYDELFTAIRTIPKRLALGSLLMNWAVGPFMMLFVGLATLSEHADLLQGVMYIGTARCIAMVLVWTAIAGGDQFLCVSLVLLNSVITVITYAPVVTLLGIVARALGADVRGDVSFMTVLRNVLVYLGIPLVLGVTMWLVGRNYSSYRTTFLPRFAPSGLLALLWTVLMMFAEMSKPLLSGSVGIGNIFWVCVPLLAYFILMFFLSWAVAKLLRANSAQTITFAFTAASNNFELALAACTAIFGTSSNQAVATVLGPLLEIPVMLALVKVAQCLAGEEEEQESSESDSGSNSSEA</sequence>
<feature type="transmembrane region" description="Helical" evidence="8">
    <location>
        <begin position="93"/>
        <end position="114"/>
    </location>
</feature>
<evidence type="ECO:0000256" key="1">
    <source>
        <dbReference type="ARBA" id="ARBA00004651"/>
    </source>
</evidence>
<feature type="transmembrane region" description="Helical" evidence="8">
    <location>
        <begin position="191"/>
        <end position="213"/>
    </location>
</feature>
<feature type="transmembrane region" description="Helical" evidence="8">
    <location>
        <begin position="126"/>
        <end position="145"/>
    </location>
</feature>
<evidence type="ECO:0000256" key="4">
    <source>
        <dbReference type="ARBA" id="ARBA00022475"/>
    </source>
</evidence>
<proteinExistence type="inferred from homology"/>
<keyword evidence="3" id="KW-0813">Transport</keyword>